<keyword evidence="6" id="KW-0521">NADP</keyword>
<evidence type="ECO:0000256" key="2">
    <source>
        <dbReference type="ARBA" id="ARBA00004924"/>
    </source>
</evidence>
<keyword evidence="7" id="KW-0560">Oxidoreductase</keyword>
<keyword evidence="4" id="KW-0285">Flavoprotein</keyword>
<keyword evidence="9" id="KW-1185">Reference proteome</keyword>
<dbReference type="InterPro" id="IPR036188">
    <property type="entry name" value="FAD/NAD-bd_sf"/>
</dbReference>
<evidence type="ECO:0000256" key="3">
    <source>
        <dbReference type="ARBA" id="ARBA00007588"/>
    </source>
</evidence>
<comment type="caution">
    <text evidence="8">The sequence shown here is derived from an EMBL/GenBank/DDBJ whole genome shotgun (WGS) entry which is preliminary data.</text>
</comment>
<evidence type="ECO:0000313" key="9">
    <source>
        <dbReference type="Proteomes" id="UP001244297"/>
    </source>
</evidence>
<dbReference type="PANTHER" id="PTHR42802:SF1">
    <property type="entry name" value="L-ORNITHINE N(5)-MONOOXYGENASE"/>
    <property type="match status" value="1"/>
</dbReference>
<dbReference type="PANTHER" id="PTHR42802">
    <property type="entry name" value="MONOOXYGENASE"/>
    <property type="match status" value="1"/>
</dbReference>
<keyword evidence="5" id="KW-0274">FAD</keyword>
<dbReference type="Gene3D" id="3.50.50.60">
    <property type="entry name" value="FAD/NAD(P)-binding domain"/>
    <property type="match status" value="1"/>
</dbReference>
<dbReference type="EMBL" id="JAUFPT010000069">
    <property type="protein sequence ID" value="MDN3573246.1"/>
    <property type="molecule type" value="Genomic_DNA"/>
</dbReference>
<evidence type="ECO:0000313" key="8">
    <source>
        <dbReference type="EMBL" id="MDN3573246.1"/>
    </source>
</evidence>
<evidence type="ECO:0000256" key="7">
    <source>
        <dbReference type="ARBA" id="ARBA00023002"/>
    </source>
</evidence>
<keyword evidence="8" id="KW-0503">Monooxygenase</keyword>
<evidence type="ECO:0000256" key="6">
    <source>
        <dbReference type="ARBA" id="ARBA00022857"/>
    </source>
</evidence>
<dbReference type="Proteomes" id="UP001244297">
    <property type="component" value="Unassembled WGS sequence"/>
</dbReference>
<dbReference type="Pfam" id="PF13434">
    <property type="entry name" value="Lys_Orn_oxgnase"/>
    <property type="match status" value="1"/>
</dbReference>
<organism evidence="8 9">
    <name type="scientific">Methylobacterium longum</name>
    <dbReference type="NCBI Taxonomy" id="767694"/>
    <lineage>
        <taxon>Bacteria</taxon>
        <taxon>Pseudomonadati</taxon>
        <taxon>Pseudomonadota</taxon>
        <taxon>Alphaproteobacteria</taxon>
        <taxon>Hyphomicrobiales</taxon>
        <taxon>Methylobacteriaceae</taxon>
        <taxon>Methylobacterium</taxon>
    </lineage>
</organism>
<name>A0ABT8ATR2_9HYPH</name>
<proteinExistence type="inferred from homology"/>
<evidence type="ECO:0000256" key="1">
    <source>
        <dbReference type="ARBA" id="ARBA00001974"/>
    </source>
</evidence>
<comment type="pathway">
    <text evidence="2">Siderophore biosynthesis.</text>
</comment>
<gene>
    <name evidence="8" type="ORF">QWZ18_21810</name>
</gene>
<dbReference type="RefSeq" id="WP_238290341.1">
    <property type="nucleotide sequence ID" value="NZ_BPQS01000022.1"/>
</dbReference>
<dbReference type="InterPro" id="IPR025700">
    <property type="entry name" value="Lys/Orn_oxygenase"/>
</dbReference>
<comment type="cofactor">
    <cofactor evidence="1">
        <name>FAD</name>
        <dbReference type="ChEBI" id="CHEBI:57692"/>
    </cofactor>
</comment>
<comment type="similarity">
    <text evidence="3">Belongs to the lysine N(6)-hydroxylase/L-ornithine N(5)-oxygenase family.</text>
</comment>
<dbReference type="GO" id="GO:0004497">
    <property type="term" value="F:monooxygenase activity"/>
    <property type="evidence" value="ECO:0007669"/>
    <property type="project" value="UniProtKB-KW"/>
</dbReference>
<sequence length="453" mass="49267">MTDHPLDLAGIGVGPFNLSLAAQLDAVEDIDARFFDRAPAFDWHPGMMLPEAALQTSVLKDLVTAVNPTSPWSFLAYLLAQKRFYEFLNADFGAVPRQEFAQYLAWVAARLPSLRFGTAIHEVRFEADRFRLRGAGGTACARNIALGVGLQPNLPAFAGKLDPRDHAHSAQATTILARVAGRRVAVIGGGQSGAEIVLTLLNRALDRPASVDWISRRPNFQPIDATPFTNELFTPGYVERFHALPEARRHSTVVRQKLAGDGISTSTLQAIYRRLYTMRHLTGTSPTGEPTAASLSPHREVLDVERAAGCYRLLMRNGFDGRIEGSHADIVVLATGYRFALPPCLDPLRDRLVLDATGRPQVGPDFAAAWDGPARNRLFVLNGGLISHGIAEPQLSLMAWRSAVIVNALAGRAVFEVDASPSPLAWSSAHFARHVPEGEGRREADVSRRVGPA</sequence>
<dbReference type="SUPFAM" id="SSF51905">
    <property type="entry name" value="FAD/NAD(P)-binding domain"/>
    <property type="match status" value="2"/>
</dbReference>
<protein>
    <submittedName>
        <fullName evidence="8">SidA/IucD/PvdA family monooxygenase</fullName>
    </submittedName>
</protein>
<accession>A0ABT8ATR2</accession>
<reference evidence="9" key="1">
    <citation type="journal article" date="2019" name="Int. J. Syst. Evol. Microbiol.">
        <title>The Global Catalogue of Microorganisms (GCM) 10K type strain sequencing project: providing services to taxonomists for standard genome sequencing and annotation.</title>
        <authorList>
            <consortium name="The Broad Institute Genomics Platform"/>
            <consortium name="The Broad Institute Genome Sequencing Center for Infectious Disease"/>
            <person name="Wu L."/>
            <person name="Ma J."/>
        </authorList>
    </citation>
    <scope>NUCLEOTIDE SEQUENCE [LARGE SCALE GENOMIC DNA]</scope>
    <source>
        <strain evidence="9">CECT 7806</strain>
    </source>
</reference>
<evidence type="ECO:0000256" key="5">
    <source>
        <dbReference type="ARBA" id="ARBA00022827"/>
    </source>
</evidence>
<evidence type="ECO:0000256" key="4">
    <source>
        <dbReference type="ARBA" id="ARBA00022630"/>
    </source>
</evidence>